<organism evidence="1 2">
    <name type="scientific">Avena sativa</name>
    <name type="common">Oat</name>
    <dbReference type="NCBI Taxonomy" id="4498"/>
    <lineage>
        <taxon>Eukaryota</taxon>
        <taxon>Viridiplantae</taxon>
        <taxon>Streptophyta</taxon>
        <taxon>Embryophyta</taxon>
        <taxon>Tracheophyta</taxon>
        <taxon>Spermatophyta</taxon>
        <taxon>Magnoliopsida</taxon>
        <taxon>Liliopsida</taxon>
        <taxon>Poales</taxon>
        <taxon>Poaceae</taxon>
        <taxon>BOP clade</taxon>
        <taxon>Pooideae</taxon>
        <taxon>Poodae</taxon>
        <taxon>Poeae</taxon>
        <taxon>Poeae Chloroplast Group 1 (Aveneae type)</taxon>
        <taxon>Aveninae</taxon>
        <taxon>Avena</taxon>
    </lineage>
</organism>
<accession>A0ACD5YPH8</accession>
<sequence>MQIYWSSMIVELILGMLWYLTHLLISLFDLWSHLSNCLECYLISSELLPKYRNLHFERLKCVGVVVDSREANNILKIKQLLRWLSTIGVKYVVLYDIEGVLKEFVGAGIEAPKDGISRTYLDPSAHGGMAIECISGSDGKEGIAKAANLLCSGFCNCDTHGHKLSGNALTEADMACALRAVGRDGPEPDLLLVYGPVRCHLGFPAWRLRYTEIMHMGSLKSMKYGSIMKVLHRFSQKNQNYGK</sequence>
<dbReference type="EnsemblPlants" id="AVESA.00010b.r2.6AG1013070.1">
    <property type="protein sequence ID" value="AVESA.00010b.r2.6AG1013070.1.CDS"/>
    <property type="gene ID" value="AVESA.00010b.r2.6AG1013070"/>
</dbReference>
<reference evidence="1" key="1">
    <citation type="submission" date="2021-05" db="EMBL/GenBank/DDBJ databases">
        <authorList>
            <person name="Scholz U."/>
            <person name="Mascher M."/>
            <person name="Fiebig A."/>
        </authorList>
    </citation>
    <scope>NUCLEOTIDE SEQUENCE [LARGE SCALE GENOMIC DNA]</scope>
</reference>
<evidence type="ECO:0000313" key="1">
    <source>
        <dbReference type="EnsemblPlants" id="AVESA.00010b.r2.6AG1013070.1.CDS"/>
    </source>
</evidence>
<dbReference type="Proteomes" id="UP001732700">
    <property type="component" value="Chromosome 6A"/>
</dbReference>
<protein>
    <submittedName>
        <fullName evidence="1">Uncharacterized protein</fullName>
    </submittedName>
</protein>
<name>A0ACD5YPH8_AVESA</name>
<proteinExistence type="predicted"/>
<evidence type="ECO:0000313" key="2">
    <source>
        <dbReference type="Proteomes" id="UP001732700"/>
    </source>
</evidence>
<keyword evidence="2" id="KW-1185">Reference proteome</keyword>
<reference evidence="1" key="2">
    <citation type="submission" date="2025-09" db="UniProtKB">
        <authorList>
            <consortium name="EnsemblPlants"/>
        </authorList>
    </citation>
    <scope>IDENTIFICATION</scope>
</reference>